<dbReference type="InterPro" id="IPR011990">
    <property type="entry name" value="TPR-like_helical_dom_sf"/>
</dbReference>
<dbReference type="AlphaFoldDB" id="A0A917ZS53"/>
<dbReference type="GO" id="GO:0003677">
    <property type="term" value="F:DNA binding"/>
    <property type="evidence" value="ECO:0007669"/>
    <property type="project" value="InterPro"/>
</dbReference>
<organism evidence="4 5">
    <name type="scientific">Wenjunlia tyrosinilytica</name>
    <dbReference type="NCBI Taxonomy" id="1544741"/>
    <lineage>
        <taxon>Bacteria</taxon>
        <taxon>Bacillati</taxon>
        <taxon>Actinomycetota</taxon>
        <taxon>Actinomycetes</taxon>
        <taxon>Kitasatosporales</taxon>
        <taxon>Streptomycetaceae</taxon>
        <taxon>Wenjunlia</taxon>
    </lineage>
</organism>
<evidence type="ECO:0000313" key="5">
    <source>
        <dbReference type="Proteomes" id="UP000641932"/>
    </source>
</evidence>
<dbReference type="SUPFAM" id="SSF52540">
    <property type="entry name" value="P-loop containing nucleoside triphosphate hydrolases"/>
    <property type="match status" value="1"/>
</dbReference>
<dbReference type="PANTHER" id="PTHR16305:SF35">
    <property type="entry name" value="TRANSCRIPTIONAL ACTIVATOR DOMAIN"/>
    <property type="match status" value="1"/>
</dbReference>
<dbReference type="SMART" id="SM00421">
    <property type="entry name" value="HTH_LUXR"/>
    <property type="match status" value="1"/>
</dbReference>
<evidence type="ECO:0000256" key="2">
    <source>
        <dbReference type="ARBA" id="ARBA00022840"/>
    </source>
</evidence>
<dbReference type="SUPFAM" id="SSF48452">
    <property type="entry name" value="TPR-like"/>
    <property type="match status" value="2"/>
</dbReference>
<dbReference type="InterPro" id="IPR016032">
    <property type="entry name" value="Sig_transdc_resp-reg_C-effctor"/>
</dbReference>
<dbReference type="InterPro" id="IPR041664">
    <property type="entry name" value="AAA_16"/>
</dbReference>
<reference evidence="4" key="1">
    <citation type="journal article" date="2014" name="Int. J. Syst. Evol. Microbiol.">
        <title>Complete genome sequence of Corynebacterium casei LMG S-19264T (=DSM 44701T), isolated from a smear-ripened cheese.</title>
        <authorList>
            <consortium name="US DOE Joint Genome Institute (JGI-PGF)"/>
            <person name="Walter F."/>
            <person name="Albersmeier A."/>
            <person name="Kalinowski J."/>
            <person name="Ruckert C."/>
        </authorList>
    </citation>
    <scope>NUCLEOTIDE SEQUENCE</scope>
    <source>
        <strain evidence="4">CGMCC 4.7201</strain>
    </source>
</reference>
<accession>A0A917ZS53</accession>
<gene>
    <name evidence="4" type="ORF">GCM10012280_41930</name>
</gene>
<evidence type="ECO:0000256" key="1">
    <source>
        <dbReference type="ARBA" id="ARBA00022741"/>
    </source>
</evidence>
<keyword evidence="2" id="KW-0067">ATP-binding</keyword>
<keyword evidence="5" id="KW-1185">Reference proteome</keyword>
<dbReference type="InterPro" id="IPR000792">
    <property type="entry name" value="Tscrpt_reg_LuxR_C"/>
</dbReference>
<dbReference type="Pfam" id="PF13191">
    <property type="entry name" value="AAA_16"/>
    <property type="match status" value="1"/>
</dbReference>
<keyword evidence="1" id="KW-0547">Nucleotide-binding</keyword>
<dbReference type="Gene3D" id="3.40.50.300">
    <property type="entry name" value="P-loop containing nucleotide triphosphate hydrolases"/>
    <property type="match status" value="1"/>
</dbReference>
<dbReference type="Gene3D" id="1.10.10.10">
    <property type="entry name" value="Winged helix-like DNA-binding domain superfamily/Winged helix DNA-binding domain"/>
    <property type="match status" value="1"/>
</dbReference>
<dbReference type="Gene3D" id="1.25.40.10">
    <property type="entry name" value="Tetratricopeptide repeat domain"/>
    <property type="match status" value="2"/>
</dbReference>
<dbReference type="PROSITE" id="PS00622">
    <property type="entry name" value="HTH_LUXR_1"/>
    <property type="match status" value="1"/>
</dbReference>
<comment type="caution">
    <text evidence="4">The sequence shown here is derived from an EMBL/GenBank/DDBJ whole genome shotgun (WGS) entry which is preliminary data.</text>
</comment>
<dbReference type="RefSeq" id="WP_189133294.1">
    <property type="nucleotide sequence ID" value="NZ_BMMS01000018.1"/>
</dbReference>
<dbReference type="GO" id="GO:0004016">
    <property type="term" value="F:adenylate cyclase activity"/>
    <property type="evidence" value="ECO:0007669"/>
    <property type="project" value="TreeGrafter"/>
</dbReference>
<dbReference type="PROSITE" id="PS50043">
    <property type="entry name" value="HTH_LUXR_2"/>
    <property type="match status" value="1"/>
</dbReference>
<dbReference type="Proteomes" id="UP000641932">
    <property type="component" value="Unassembled WGS sequence"/>
</dbReference>
<dbReference type="EMBL" id="BMMS01000018">
    <property type="protein sequence ID" value="GGO92230.1"/>
    <property type="molecule type" value="Genomic_DNA"/>
</dbReference>
<name>A0A917ZS53_9ACTN</name>
<feature type="domain" description="HTH luxR-type" evidence="3">
    <location>
        <begin position="846"/>
        <end position="911"/>
    </location>
</feature>
<sequence>MIRTGVPLRGRERALRNARELIARALAGRGGALLVRGATGSGRSAVLRAVAGPAADEGMRVLRARCAAEESGTPYAVVRQLLEGADACAPVGDAPSPNAWQAVRDLAEDGPLLLAVDDVHLADPASRDWLAHLARRLDRLPVLVALTERRQFDIEGARVPSAVHRLARDVVATESLEPLSPEAVAALVRDRLGDKVPDPAASGWAAAGCGNPLLLHALVDDLEELARDGLGAGRSLSGLLHPGNFTEAVWWWLGSAGEATADIARTVAELDGGGATPELLAELARADTSRVTGWLSAMRHQGFLSGGGAPDAPPRFAHPLLRDAVLAGWPQRRRSAARLRAAEILYRGGAPVDQVAEHLLKSAPVGAEWAVDALVEGAARASRAQRPAEATALLRRALAEPLTAPRLADVLTSLGCLEVRTDRAAAVRHLAEALRLQTSPHGRLRVANALGTALAAHGEVPAALEVLRQLAEGFGERDDLADLVHSVQAATAFIASHEADGWRNMLPQVQQRVRRSPECTDPMAHSLLTEHEATAGLIGAPEAMRRVRSILAAPTDPGLQPYLLASLATLAQWSDELDLADELVDRGLALHRDHPLHPAQQCLHSVRAEAAVMRGRYEQVVESATGPGAEGENVHVRAQGVLALIELDRLPQARRLAECVEGLGARESWEWIEFRYAQGMLHWAEDDPAGALRHLSACGELQQARRMLTPAVTPWRSTSVACLLRLGRTAEALPLAEEELRLARVWGTPRVVGRALRALGAARGGQRGLALFEEAVAEHRRHPLAPDLAAALLELGTALTDVGQSNRAREVLREAGALAERLNAPRLRRLTAEALRSGGARSLRPRHTGVAALTASERHVASLAAAGRTNAEISASLHLARRTVETHLTSVYRKLGIRGRPQLPGALATQEAP</sequence>
<protein>
    <recommendedName>
        <fullName evidence="3">HTH luxR-type domain-containing protein</fullName>
    </recommendedName>
</protein>
<dbReference type="PRINTS" id="PR00038">
    <property type="entry name" value="HTHLUXR"/>
</dbReference>
<evidence type="ECO:0000259" key="3">
    <source>
        <dbReference type="PROSITE" id="PS50043"/>
    </source>
</evidence>
<dbReference type="GO" id="GO:0005524">
    <property type="term" value="F:ATP binding"/>
    <property type="evidence" value="ECO:0007669"/>
    <property type="project" value="UniProtKB-KW"/>
</dbReference>
<dbReference type="GO" id="GO:0005737">
    <property type="term" value="C:cytoplasm"/>
    <property type="evidence" value="ECO:0007669"/>
    <property type="project" value="TreeGrafter"/>
</dbReference>
<dbReference type="InterPro" id="IPR027417">
    <property type="entry name" value="P-loop_NTPase"/>
</dbReference>
<dbReference type="GO" id="GO:0006355">
    <property type="term" value="P:regulation of DNA-templated transcription"/>
    <property type="evidence" value="ECO:0007669"/>
    <property type="project" value="InterPro"/>
</dbReference>
<dbReference type="Pfam" id="PF00196">
    <property type="entry name" value="GerE"/>
    <property type="match status" value="1"/>
</dbReference>
<reference evidence="4" key="2">
    <citation type="submission" date="2020-09" db="EMBL/GenBank/DDBJ databases">
        <authorList>
            <person name="Sun Q."/>
            <person name="Zhou Y."/>
        </authorList>
    </citation>
    <scope>NUCLEOTIDE SEQUENCE</scope>
    <source>
        <strain evidence="4">CGMCC 4.7201</strain>
    </source>
</reference>
<dbReference type="SUPFAM" id="SSF46894">
    <property type="entry name" value="C-terminal effector domain of the bipartite response regulators"/>
    <property type="match status" value="1"/>
</dbReference>
<proteinExistence type="predicted"/>
<evidence type="ECO:0000313" key="4">
    <source>
        <dbReference type="EMBL" id="GGO92230.1"/>
    </source>
</evidence>
<dbReference type="CDD" id="cd06170">
    <property type="entry name" value="LuxR_C_like"/>
    <property type="match status" value="1"/>
</dbReference>
<dbReference type="PANTHER" id="PTHR16305">
    <property type="entry name" value="TESTICULAR SOLUBLE ADENYLYL CYCLASE"/>
    <property type="match status" value="1"/>
</dbReference>
<dbReference type="InterPro" id="IPR036388">
    <property type="entry name" value="WH-like_DNA-bd_sf"/>
</dbReference>